<dbReference type="Proteomes" id="UP000700596">
    <property type="component" value="Unassembled WGS sequence"/>
</dbReference>
<protein>
    <submittedName>
        <fullName evidence="2">Uncharacterized protein</fullName>
    </submittedName>
</protein>
<evidence type="ECO:0000313" key="3">
    <source>
        <dbReference type="Proteomes" id="UP000700596"/>
    </source>
</evidence>
<evidence type="ECO:0000313" key="2">
    <source>
        <dbReference type="EMBL" id="KAH7113339.1"/>
    </source>
</evidence>
<keyword evidence="3" id="KW-1185">Reference proteome</keyword>
<sequence>SIKQEQALHAILDKQILLIIVLLIGRSKSLLFTMLACIDLSSIIVVVMLYQALIKDLVSYIQKYSINYIK</sequence>
<dbReference type="EMBL" id="JAGMWT010000019">
    <property type="protein sequence ID" value="KAH7113339.1"/>
    <property type="molecule type" value="Genomic_DNA"/>
</dbReference>
<feature type="transmembrane region" description="Helical" evidence="1">
    <location>
        <begin position="30"/>
        <end position="53"/>
    </location>
</feature>
<dbReference type="InterPro" id="IPR027417">
    <property type="entry name" value="P-loop_NTPase"/>
</dbReference>
<evidence type="ECO:0000256" key="1">
    <source>
        <dbReference type="SAM" id="Phobius"/>
    </source>
</evidence>
<comment type="caution">
    <text evidence="2">The sequence shown here is derived from an EMBL/GenBank/DDBJ whole genome shotgun (WGS) entry which is preliminary data.</text>
</comment>
<name>A0A9P9D6K7_9PLEO</name>
<accession>A0A9P9D6K7</accession>
<gene>
    <name evidence="2" type="ORF">B0J11DRAFT_446085</name>
</gene>
<organism evidence="2 3">
    <name type="scientific">Dendryphion nanum</name>
    <dbReference type="NCBI Taxonomy" id="256645"/>
    <lineage>
        <taxon>Eukaryota</taxon>
        <taxon>Fungi</taxon>
        <taxon>Dikarya</taxon>
        <taxon>Ascomycota</taxon>
        <taxon>Pezizomycotina</taxon>
        <taxon>Dothideomycetes</taxon>
        <taxon>Pleosporomycetidae</taxon>
        <taxon>Pleosporales</taxon>
        <taxon>Torulaceae</taxon>
        <taxon>Dendryphion</taxon>
    </lineage>
</organism>
<dbReference type="Gene3D" id="3.40.50.300">
    <property type="entry name" value="P-loop containing nucleotide triphosphate hydrolases"/>
    <property type="match status" value="1"/>
</dbReference>
<feature type="non-terminal residue" evidence="2">
    <location>
        <position position="1"/>
    </location>
</feature>
<reference evidence="2" key="1">
    <citation type="journal article" date="2021" name="Nat. Commun.">
        <title>Genetic determinants of endophytism in the Arabidopsis root mycobiome.</title>
        <authorList>
            <person name="Mesny F."/>
            <person name="Miyauchi S."/>
            <person name="Thiergart T."/>
            <person name="Pickel B."/>
            <person name="Atanasova L."/>
            <person name="Karlsson M."/>
            <person name="Huettel B."/>
            <person name="Barry K.W."/>
            <person name="Haridas S."/>
            <person name="Chen C."/>
            <person name="Bauer D."/>
            <person name="Andreopoulos W."/>
            <person name="Pangilinan J."/>
            <person name="LaButti K."/>
            <person name="Riley R."/>
            <person name="Lipzen A."/>
            <person name="Clum A."/>
            <person name="Drula E."/>
            <person name="Henrissat B."/>
            <person name="Kohler A."/>
            <person name="Grigoriev I.V."/>
            <person name="Martin F.M."/>
            <person name="Hacquard S."/>
        </authorList>
    </citation>
    <scope>NUCLEOTIDE SEQUENCE</scope>
    <source>
        <strain evidence="2">MPI-CAGE-CH-0243</strain>
    </source>
</reference>
<dbReference type="AlphaFoldDB" id="A0A9P9D6K7"/>
<keyword evidence="1" id="KW-0812">Transmembrane</keyword>
<proteinExistence type="predicted"/>
<keyword evidence="1" id="KW-0472">Membrane</keyword>
<keyword evidence="1" id="KW-1133">Transmembrane helix</keyword>
<dbReference type="OrthoDB" id="3925403at2759"/>